<comment type="caution">
    <text evidence="1">The sequence shown here is derived from an EMBL/GenBank/DDBJ whole genome shotgun (WGS) entry which is preliminary data.</text>
</comment>
<dbReference type="EMBL" id="QTJU01000015">
    <property type="protein sequence ID" value="RFM25754.1"/>
    <property type="molecule type" value="Genomic_DNA"/>
</dbReference>
<keyword evidence="2" id="KW-1185">Reference proteome</keyword>
<organism evidence="1 2">
    <name type="scientific">Deminuibacter soli</name>
    <dbReference type="NCBI Taxonomy" id="2291815"/>
    <lineage>
        <taxon>Bacteria</taxon>
        <taxon>Pseudomonadati</taxon>
        <taxon>Bacteroidota</taxon>
        <taxon>Chitinophagia</taxon>
        <taxon>Chitinophagales</taxon>
        <taxon>Chitinophagaceae</taxon>
        <taxon>Deminuibacter</taxon>
    </lineage>
</organism>
<sequence>MKHFKNIARIEDDMAGNAFQVAGINSNNGYSLEKIWMANTSAGQNMQLKYPETEFVEHRHAIIEDDGIDLVLISKHSEHNLEILGEAIRAGKHARIV</sequence>
<evidence type="ECO:0008006" key="3">
    <source>
        <dbReference type="Google" id="ProtNLM"/>
    </source>
</evidence>
<dbReference type="RefSeq" id="WP_116849714.1">
    <property type="nucleotide sequence ID" value="NZ_QTJU01000015.1"/>
</dbReference>
<dbReference type="Proteomes" id="UP000261284">
    <property type="component" value="Unassembled WGS sequence"/>
</dbReference>
<dbReference type="AlphaFoldDB" id="A0A3E1ND59"/>
<protein>
    <recommendedName>
        <fullName evidence="3">Gfo/Idh/MocA-like oxidoreductase N-terminal domain-containing protein</fullName>
    </recommendedName>
</protein>
<dbReference type="Gene3D" id="3.40.50.720">
    <property type="entry name" value="NAD(P)-binding Rossmann-like Domain"/>
    <property type="match status" value="1"/>
</dbReference>
<evidence type="ECO:0000313" key="1">
    <source>
        <dbReference type="EMBL" id="RFM25754.1"/>
    </source>
</evidence>
<name>A0A3E1ND59_9BACT</name>
<reference evidence="1 2" key="1">
    <citation type="submission" date="2018-08" db="EMBL/GenBank/DDBJ databases">
        <title>Chitinophagaceae sp. K23C18032701, a novel bacterium isolated from forest soil.</title>
        <authorList>
            <person name="Wang C."/>
        </authorList>
    </citation>
    <scope>NUCLEOTIDE SEQUENCE [LARGE SCALE GENOMIC DNA]</scope>
    <source>
        <strain evidence="1 2">K23C18032701</strain>
    </source>
</reference>
<gene>
    <name evidence="1" type="ORF">DXN05_23260</name>
</gene>
<accession>A0A3E1ND59</accession>
<evidence type="ECO:0000313" key="2">
    <source>
        <dbReference type="Proteomes" id="UP000261284"/>
    </source>
</evidence>
<proteinExistence type="predicted"/>